<keyword evidence="2" id="KW-1185">Reference proteome</keyword>
<proteinExistence type="predicted"/>
<evidence type="ECO:0000313" key="2">
    <source>
        <dbReference type="Proteomes" id="UP000594262"/>
    </source>
</evidence>
<organism evidence="1 2">
    <name type="scientific">Clytia hemisphaerica</name>
    <dbReference type="NCBI Taxonomy" id="252671"/>
    <lineage>
        <taxon>Eukaryota</taxon>
        <taxon>Metazoa</taxon>
        <taxon>Cnidaria</taxon>
        <taxon>Hydrozoa</taxon>
        <taxon>Hydroidolina</taxon>
        <taxon>Leptothecata</taxon>
        <taxon>Obeliida</taxon>
        <taxon>Clytiidae</taxon>
        <taxon>Clytia</taxon>
    </lineage>
</organism>
<protein>
    <submittedName>
        <fullName evidence="1">Uncharacterized protein</fullName>
    </submittedName>
</protein>
<dbReference type="PANTHER" id="PTHR46791">
    <property type="entry name" value="EXPRESSED PROTEIN"/>
    <property type="match status" value="1"/>
</dbReference>
<accession>A0A7M5XGW9</accession>
<reference evidence="1" key="1">
    <citation type="submission" date="2021-01" db="UniProtKB">
        <authorList>
            <consortium name="EnsemblMetazoa"/>
        </authorList>
    </citation>
    <scope>IDENTIFICATION</scope>
</reference>
<dbReference type="Proteomes" id="UP000594262">
    <property type="component" value="Unplaced"/>
</dbReference>
<dbReference type="PANTHER" id="PTHR46791:SF13">
    <property type="entry name" value="CLR5 DOMAIN-CONTAINING PROTEIN"/>
    <property type="match status" value="1"/>
</dbReference>
<dbReference type="AlphaFoldDB" id="A0A7M5XGW9"/>
<sequence>LSLRQLKRILKRYNLRRRLNNDENIADVTEVIQSELLSDGCNLGYRSMHQKLIIKYHLNTSREQVRQILGPLNPEGVDSRKKEGFDVGHMFVRAQMNYGTWTDMISL</sequence>
<name>A0A7M5XGW9_9CNID</name>
<evidence type="ECO:0000313" key="1">
    <source>
        <dbReference type="EnsemblMetazoa" id="CLYHEMP022139.1"/>
    </source>
</evidence>
<dbReference type="EnsemblMetazoa" id="CLYHEMT022139.1">
    <property type="protein sequence ID" value="CLYHEMP022139.1"/>
    <property type="gene ID" value="CLYHEMG022139"/>
</dbReference>